<dbReference type="SUPFAM" id="SSF55729">
    <property type="entry name" value="Acyl-CoA N-acyltransferases (Nat)"/>
    <property type="match status" value="1"/>
</dbReference>
<gene>
    <name evidence="2" type="ORF">IAA53_06730</name>
</gene>
<evidence type="ECO:0000313" key="3">
    <source>
        <dbReference type="Proteomes" id="UP000824239"/>
    </source>
</evidence>
<dbReference type="PROSITE" id="PS51186">
    <property type="entry name" value="GNAT"/>
    <property type="match status" value="1"/>
</dbReference>
<dbReference type="Pfam" id="PF00583">
    <property type="entry name" value="Acetyltransf_1"/>
    <property type="match status" value="1"/>
</dbReference>
<reference evidence="2" key="2">
    <citation type="journal article" date="2021" name="PeerJ">
        <title>Extensive microbial diversity within the chicken gut microbiome revealed by metagenomics and culture.</title>
        <authorList>
            <person name="Gilroy R."/>
            <person name="Ravi A."/>
            <person name="Getino M."/>
            <person name="Pursley I."/>
            <person name="Horton D.L."/>
            <person name="Alikhan N.F."/>
            <person name="Baker D."/>
            <person name="Gharbi K."/>
            <person name="Hall N."/>
            <person name="Watson M."/>
            <person name="Adriaenssens E.M."/>
            <person name="Foster-Nyarko E."/>
            <person name="Jarju S."/>
            <person name="Secka A."/>
            <person name="Antonio M."/>
            <person name="Oren A."/>
            <person name="Chaudhuri R.R."/>
            <person name="La Ragione R."/>
            <person name="Hildebrand F."/>
            <person name="Pallen M.J."/>
        </authorList>
    </citation>
    <scope>NUCLEOTIDE SEQUENCE</scope>
    <source>
        <strain evidence="2">ChiBcec15-4380</strain>
    </source>
</reference>
<sequence length="217" mass="23707">MQNIPIFTGVHGMATLILKEIPTSGLAYVLVRSVWKDNLAGLLAEGRDFCRAAGAETVYGAWDARTLPAEHAYDVWELTMERDALPQPPEAPPLTPLTAENGQDYLTVYNRCFAGMPGHASYDHRDLQRLAGKNLAFLVYRDGVPAAVAELGENKLEGLGVLPEYRGLGYPLALTALARLPGPTLSLRVASTNTRALALYHRIGFGGEKIVSRMYRL</sequence>
<evidence type="ECO:0000313" key="2">
    <source>
        <dbReference type="EMBL" id="HIR50962.1"/>
    </source>
</evidence>
<proteinExistence type="predicted"/>
<dbReference type="EMBL" id="DVHE01000055">
    <property type="protein sequence ID" value="HIR50962.1"/>
    <property type="molecule type" value="Genomic_DNA"/>
</dbReference>
<dbReference type="InterPro" id="IPR000182">
    <property type="entry name" value="GNAT_dom"/>
</dbReference>
<comment type="caution">
    <text evidence="2">The sequence shown here is derived from an EMBL/GenBank/DDBJ whole genome shotgun (WGS) entry which is preliminary data.</text>
</comment>
<dbReference type="GO" id="GO:0016747">
    <property type="term" value="F:acyltransferase activity, transferring groups other than amino-acyl groups"/>
    <property type="evidence" value="ECO:0007669"/>
    <property type="project" value="InterPro"/>
</dbReference>
<reference evidence="2" key="1">
    <citation type="submission" date="2020-10" db="EMBL/GenBank/DDBJ databases">
        <authorList>
            <person name="Gilroy R."/>
        </authorList>
    </citation>
    <scope>NUCLEOTIDE SEQUENCE</scope>
    <source>
        <strain evidence="2">ChiBcec15-4380</strain>
    </source>
</reference>
<dbReference type="AlphaFoldDB" id="A0A9D1IX58"/>
<dbReference type="Gene3D" id="3.40.630.30">
    <property type="match status" value="1"/>
</dbReference>
<feature type="domain" description="N-acetyltransferase" evidence="1">
    <location>
        <begin position="92"/>
        <end position="217"/>
    </location>
</feature>
<evidence type="ECO:0000259" key="1">
    <source>
        <dbReference type="PROSITE" id="PS51186"/>
    </source>
</evidence>
<organism evidence="2 3">
    <name type="scientific">Candidatus Avoscillospira avicola</name>
    <dbReference type="NCBI Taxonomy" id="2840706"/>
    <lineage>
        <taxon>Bacteria</taxon>
        <taxon>Bacillati</taxon>
        <taxon>Bacillota</taxon>
        <taxon>Clostridia</taxon>
        <taxon>Eubacteriales</taxon>
        <taxon>Oscillospiraceae</taxon>
        <taxon>Oscillospiraceae incertae sedis</taxon>
        <taxon>Candidatus Avoscillospira</taxon>
    </lineage>
</organism>
<name>A0A9D1IX58_9FIRM</name>
<dbReference type="InterPro" id="IPR016181">
    <property type="entry name" value="Acyl_CoA_acyltransferase"/>
</dbReference>
<accession>A0A9D1IX58</accession>
<protein>
    <submittedName>
        <fullName evidence="2">GNAT family N-acetyltransferase</fullName>
    </submittedName>
</protein>
<dbReference type="Proteomes" id="UP000824239">
    <property type="component" value="Unassembled WGS sequence"/>
</dbReference>